<dbReference type="GO" id="GO:0009306">
    <property type="term" value="P:protein secretion"/>
    <property type="evidence" value="ECO:0007669"/>
    <property type="project" value="UniProtKB-UniRule"/>
</dbReference>
<dbReference type="GO" id="GO:0015450">
    <property type="term" value="F:protein-transporting ATPase activity"/>
    <property type="evidence" value="ECO:0007669"/>
    <property type="project" value="UniProtKB-UniRule"/>
</dbReference>
<dbReference type="Pfam" id="PF03840">
    <property type="entry name" value="SecG"/>
    <property type="match status" value="1"/>
</dbReference>
<evidence type="ECO:0000256" key="9">
    <source>
        <dbReference type="RuleBase" id="RU365087"/>
    </source>
</evidence>
<sequence length="98" mass="10514">MIVYFLTRGLRPAEQKRNLANIRALFMELFLDISQLVVGILLMAAVLLQSGRSGGLGSAFAGGDSVQITRRGAEKGLFNITVVLAAVFIGLAASRMFL</sequence>
<accession>A0A2M7H2C1</accession>
<reference evidence="10 11" key="1">
    <citation type="submission" date="2017-09" db="EMBL/GenBank/DDBJ databases">
        <title>Depth-based differentiation of microbial function through sediment-hosted aquifers and enrichment of novel symbionts in the deep terrestrial subsurface.</title>
        <authorList>
            <person name="Probst A.J."/>
            <person name="Ladd B."/>
            <person name="Jarett J.K."/>
            <person name="Geller-Mcgrath D.E."/>
            <person name="Sieber C.M."/>
            <person name="Emerson J.B."/>
            <person name="Anantharaman K."/>
            <person name="Thomas B.C."/>
            <person name="Malmstrom R."/>
            <person name="Stieglmeier M."/>
            <person name="Klingl A."/>
            <person name="Woyke T."/>
            <person name="Ryan C.M."/>
            <person name="Banfield J.F."/>
        </authorList>
    </citation>
    <scope>NUCLEOTIDE SEQUENCE [LARGE SCALE GENOMIC DNA]</scope>
    <source>
        <strain evidence="10">CG15_BIG_FIL_POST_REV_8_21_14_020_45_12</strain>
    </source>
</reference>
<dbReference type="Proteomes" id="UP000230292">
    <property type="component" value="Unassembled WGS sequence"/>
</dbReference>
<evidence type="ECO:0000256" key="4">
    <source>
        <dbReference type="ARBA" id="ARBA00022692"/>
    </source>
</evidence>
<dbReference type="PRINTS" id="PR01651">
    <property type="entry name" value="SECGEXPORT"/>
</dbReference>
<keyword evidence="9" id="KW-1003">Cell membrane</keyword>
<evidence type="ECO:0000256" key="6">
    <source>
        <dbReference type="ARBA" id="ARBA00022989"/>
    </source>
</evidence>
<evidence type="ECO:0000313" key="10">
    <source>
        <dbReference type="EMBL" id="PIW36371.1"/>
    </source>
</evidence>
<dbReference type="InterPro" id="IPR004692">
    <property type="entry name" value="SecG"/>
</dbReference>
<comment type="subcellular location">
    <subcellularLocation>
        <location evidence="9">Cell membrane</location>
        <topology evidence="9">Multi-pass membrane protein</topology>
    </subcellularLocation>
    <subcellularLocation>
        <location evidence="1">Membrane</location>
        <topology evidence="1">Multi-pass membrane protein</topology>
    </subcellularLocation>
</comment>
<evidence type="ECO:0000256" key="2">
    <source>
        <dbReference type="ARBA" id="ARBA00008445"/>
    </source>
</evidence>
<protein>
    <recommendedName>
        <fullName evidence="9">Protein-export membrane protein SecG</fullName>
    </recommendedName>
</protein>
<comment type="caution">
    <text evidence="10">The sequence shown here is derived from an EMBL/GenBank/DDBJ whole genome shotgun (WGS) entry which is preliminary data.</text>
</comment>
<keyword evidence="3 9" id="KW-0813">Transport</keyword>
<keyword evidence="4 9" id="KW-0812">Transmembrane</keyword>
<dbReference type="GO" id="GO:0005886">
    <property type="term" value="C:plasma membrane"/>
    <property type="evidence" value="ECO:0007669"/>
    <property type="project" value="UniProtKB-SubCell"/>
</dbReference>
<evidence type="ECO:0000256" key="1">
    <source>
        <dbReference type="ARBA" id="ARBA00004141"/>
    </source>
</evidence>
<keyword evidence="7 9" id="KW-0811">Translocation</keyword>
<keyword evidence="6 9" id="KW-1133">Transmembrane helix</keyword>
<feature type="transmembrane region" description="Helical" evidence="9">
    <location>
        <begin position="29"/>
        <end position="48"/>
    </location>
</feature>
<comment type="similarity">
    <text evidence="2 9">Belongs to the SecG family.</text>
</comment>
<keyword evidence="5 9" id="KW-0653">Protein transport</keyword>
<organism evidence="10 11">
    <name type="scientific">Candidatus Kerfeldbacteria bacterium CG15_BIG_FIL_POST_REV_8_21_14_020_45_12</name>
    <dbReference type="NCBI Taxonomy" id="2014247"/>
    <lineage>
        <taxon>Bacteria</taxon>
        <taxon>Candidatus Kerfeldiibacteriota</taxon>
    </lineage>
</organism>
<proteinExistence type="inferred from homology"/>
<evidence type="ECO:0000313" key="11">
    <source>
        <dbReference type="Proteomes" id="UP000230292"/>
    </source>
</evidence>
<dbReference type="EMBL" id="PFGC01000059">
    <property type="protein sequence ID" value="PIW36371.1"/>
    <property type="molecule type" value="Genomic_DNA"/>
</dbReference>
<keyword evidence="8 9" id="KW-0472">Membrane</keyword>
<evidence type="ECO:0000256" key="3">
    <source>
        <dbReference type="ARBA" id="ARBA00022448"/>
    </source>
</evidence>
<comment type="function">
    <text evidence="9">Involved in protein export. Participates in an early event of protein translocation.</text>
</comment>
<feature type="transmembrane region" description="Helical" evidence="9">
    <location>
        <begin position="77"/>
        <end position="97"/>
    </location>
</feature>
<evidence type="ECO:0000256" key="5">
    <source>
        <dbReference type="ARBA" id="ARBA00022927"/>
    </source>
</evidence>
<name>A0A2M7H2C1_9BACT</name>
<dbReference type="NCBIfam" id="TIGR00810">
    <property type="entry name" value="secG"/>
    <property type="match status" value="1"/>
</dbReference>
<gene>
    <name evidence="10" type="primary">secG</name>
    <name evidence="10" type="ORF">COW24_05735</name>
</gene>
<evidence type="ECO:0000256" key="8">
    <source>
        <dbReference type="ARBA" id="ARBA00023136"/>
    </source>
</evidence>
<dbReference type="AlphaFoldDB" id="A0A2M7H2C1"/>
<evidence type="ECO:0000256" key="7">
    <source>
        <dbReference type="ARBA" id="ARBA00023010"/>
    </source>
</evidence>